<dbReference type="EC" id="5.1.1.1" evidence="4"/>
<dbReference type="UniPathway" id="UPA00042">
    <property type="reaction ID" value="UER00497"/>
</dbReference>
<evidence type="ECO:0000256" key="1">
    <source>
        <dbReference type="ARBA" id="ARBA00001933"/>
    </source>
</evidence>
<feature type="active site" description="Proton acceptor; specific for D-alanine" evidence="4">
    <location>
        <position position="38"/>
    </location>
</feature>
<dbReference type="InterPro" id="IPR009006">
    <property type="entry name" value="Ala_racemase/Decarboxylase_C"/>
</dbReference>
<proteinExistence type="inferred from homology"/>
<comment type="function">
    <text evidence="4">Catalyzes the interconversion of L-alanine and D-alanine. May also act on other amino acids.</text>
</comment>
<accession>A0A2H0YUG4</accession>
<feature type="binding site" evidence="4 6">
    <location>
        <position position="320"/>
    </location>
    <ligand>
        <name>substrate</name>
    </ligand>
</feature>
<evidence type="ECO:0000256" key="2">
    <source>
        <dbReference type="ARBA" id="ARBA00022898"/>
    </source>
</evidence>
<sequence>MPEGYLTWVEIEKDAIKHNLAVFQKVVGPHVKLMPIVKSNAYGHGMVGIAEIASDFGVDYLGVVNLAEALELRKNHILTPILVLSYFDLGSIEEALENNIELTVYDRETVRKISEEAKKLNKRARLHVKIDTGTARLGILAKEAAEFIDDIKDIKGIELVGIFTHFADSENADWTYTNQQILEFKNLLFHLQKRNITIPLMHAACSAAALVSADTHFNLVRVGISLYGLWPSEETKQKVSSKYSWLELKPALTWKTKIVQIKELEKRSPVGYGCSYKTSKKTRLAIIPVGYHEGYSRLLSNKGEALINGKIVPVIGRVCMNLTMIDVTKVRDIKVGEEVILIGKKNGQEITAEEIAKKTNTINYEVITRINPLIPRVYL</sequence>
<evidence type="ECO:0000259" key="7">
    <source>
        <dbReference type="SMART" id="SM01005"/>
    </source>
</evidence>
<dbReference type="InterPro" id="IPR000821">
    <property type="entry name" value="Ala_racemase"/>
</dbReference>
<dbReference type="InterPro" id="IPR001608">
    <property type="entry name" value="Ala_racemase_N"/>
</dbReference>
<dbReference type="Pfam" id="PF00842">
    <property type="entry name" value="Ala_racemase_C"/>
    <property type="match status" value="1"/>
</dbReference>
<dbReference type="GO" id="GO:0030170">
    <property type="term" value="F:pyridoxal phosphate binding"/>
    <property type="evidence" value="ECO:0007669"/>
    <property type="project" value="UniProtKB-UniRule"/>
</dbReference>
<dbReference type="InterPro" id="IPR011079">
    <property type="entry name" value="Ala_racemase_C"/>
</dbReference>
<feature type="domain" description="Alanine racemase C-terminal" evidence="7">
    <location>
        <begin position="251"/>
        <end position="379"/>
    </location>
</feature>
<dbReference type="HAMAP" id="MF_01201">
    <property type="entry name" value="Ala_racemase"/>
    <property type="match status" value="1"/>
</dbReference>
<evidence type="ECO:0000256" key="5">
    <source>
        <dbReference type="PIRSR" id="PIRSR600821-50"/>
    </source>
</evidence>
<dbReference type="Proteomes" id="UP000231542">
    <property type="component" value="Unassembled WGS sequence"/>
</dbReference>
<dbReference type="EMBL" id="PEXU01000057">
    <property type="protein sequence ID" value="PIS42100.1"/>
    <property type="molecule type" value="Genomic_DNA"/>
</dbReference>
<dbReference type="FunFam" id="3.20.20.10:FF:000002">
    <property type="entry name" value="Alanine racemase"/>
    <property type="match status" value="1"/>
</dbReference>
<comment type="caution">
    <text evidence="8">The sequence shown here is derived from an EMBL/GenBank/DDBJ whole genome shotgun (WGS) entry which is preliminary data.</text>
</comment>
<dbReference type="Gene3D" id="3.20.20.10">
    <property type="entry name" value="Alanine racemase"/>
    <property type="match status" value="1"/>
</dbReference>
<dbReference type="GO" id="GO:0005829">
    <property type="term" value="C:cytosol"/>
    <property type="evidence" value="ECO:0007669"/>
    <property type="project" value="TreeGrafter"/>
</dbReference>
<keyword evidence="3 4" id="KW-0413">Isomerase</keyword>
<feature type="binding site" evidence="4 6">
    <location>
        <position position="136"/>
    </location>
    <ligand>
        <name>substrate</name>
    </ligand>
</feature>
<keyword evidence="2 4" id="KW-0663">Pyridoxal phosphate</keyword>
<dbReference type="NCBIfam" id="TIGR00492">
    <property type="entry name" value="alr"/>
    <property type="match status" value="1"/>
</dbReference>
<comment type="cofactor">
    <cofactor evidence="1 4 5">
        <name>pyridoxal 5'-phosphate</name>
        <dbReference type="ChEBI" id="CHEBI:597326"/>
    </cofactor>
</comment>
<evidence type="ECO:0000313" key="8">
    <source>
        <dbReference type="EMBL" id="PIS42100.1"/>
    </source>
</evidence>
<comment type="pathway">
    <text evidence="4">Amino-acid biosynthesis; D-alanine biosynthesis; D-alanine from L-alanine: step 1/1.</text>
</comment>
<feature type="modified residue" description="N6-(pyridoxal phosphate)lysine" evidence="4 5">
    <location>
        <position position="38"/>
    </location>
</feature>
<dbReference type="PANTHER" id="PTHR30511">
    <property type="entry name" value="ALANINE RACEMASE"/>
    <property type="match status" value="1"/>
</dbReference>
<evidence type="ECO:0000256" key="6">
    <source>
        <dbReference type="PIRSR" id="PIRSR600821-52"/>
    </source>
</evidence>
<dbReference type="AlphaFoldDB" id="A0A2H0YUG4"/>
<dbReference type="GO" id="GO:0030632">
    <property type="term" value="P:D-alanine biosynthetic process"/>
    <property type="evidence" value="ECO:0007669"/>
    <property type="project" value="UniProtKB-UniRule"/>
</dbReference>
<dbReference type="CDD" id="cd00430">
    <property type="entry name" value="PLPDE_III_AR"/>
    <property type="match status" value="1"/>
</dbReference>
<organism evidence="8 9">
    <name type="scientific">Candidatus Kerfeldbacteria bacterium CG08_land_8_20_14_0_20_40_16</name>
    <dbReference type="NCBI Taxonomy" id="2014244"/>
    <lineage>
        <taxon>Bacteria</taxon>
        <taxon>Candidatus Kerfeldiibacteriota</taxon>
    </lineage>
</organism>
<dbReference type="PRINTS" id="PR00992">
    <property type="entry name" value="ALARACEMASE"/>
</dbReference>
<evidence type="ECO:0000313" key="9">
    <source>
        <dbReference type="Proteomes" id="UP000231542"/>
    </source>
</evidence>
<comment type="similarity">
    <text evidence="4">Belongs to the alanine racemase family.</text>
</comment>
<reference evidence="8 9" key="1">
    <citation type="submission" date="2017-09" db="EMBL/GenBank/DDBJ databases">
        <title>Depth-based differentiation of microbial function through sediment-hosted aquifers and enrichment of novel symbionts in the deep terrestrial subsurface.</title>
        <authorList>
            <person name="Probst A.J."/>
            <person name="Ladd B."/>
            <person name="Jarett J.K."/>
            <person name="Geller-Mcgrath D.E."/>
            <person name="Sieber C.M."/>
            <person name="Emerson J.B."/>
            <person name="Anantharaman K."/>
            <person name="Thomas B.C."/>
            <person name="Malmstrom R."/>
            <person name="Stieglmeier M."/>
            <person name="Klingl A."/>
            <person name="Woyke T."/>
            <person name="Ryan C.M."/>
            <person name="Banfield J.F."/>
        </authorList>
    </citation>
    <scope>NUCLEOTIDE SEQUENCE [LARGE SCALE GENOMIC DNA]</scope>
    <source>
        <strain evidence="8">CG08_land_8_20_14_0_20_40_16</strain>
    </source>
</reference>
<dbReference type="SUPFAM" id="SSF51419">
    <property type="entry name" value="PLP-binding barrel"/>
    <property type="match status" value="1"/>
</dbReference>
<dbReference type="GO" id="GO:0008784">
    <property type="term" value="F:alanine racemase activity"/>
    <property type="evidence" value="ECO:0007669"/>
    <property type="project" value="UniProtKB-UniRule"/>
</dbReference>
<dbReference type="InterPro" id="IPR029066">
    <property type="entry name" value="PLP-binding_barrel"/>
</dbReference>
<name>A0A2H0YUG4_9BACT</name>
<dbReference type="Pfam" id="PF01168">
    <property type="entry name" value="Ala_racemase_N"/>
    <property type="match status" value="1"/>
</dbReference>
<dbReference type="Gene3D" id="2.40.37.10">
    <property type="entry name" value="Lyase, Ornithine Decarboxylase, Chain A, domain 1"/>
    <property type="match status" value="1"/>
</dbReference>
<comment type="catalytic activity">
    <reaction evidence="4">
        <text>L-alanine = D-alanine</text>
        <dbReference type="Rhea" id="RHEA:20249"/>
        <dbReference type="ChEBI" id="CHEBI:57416"/>
        <dbReference type="ChEBI" id="CHEBI:57972"/>
        <dbReference type="EC" id="5.1.1.1"/>
    </reaction>
</comment>
<evidence type="ECO:0000256" key="3">
    <source>
        <dbReference type="ARBA" id="ARBA00023235"/>
    </source>
</evidence>
<dbReference type="SMART" id="SM01005">
    <property type="entry name" value="Ala_racemase_C"/>
    <property type="match status" value="1"/>
</dbReference>
<feature type="active site" description="Proton acceptor; specific for L-alanine" evidence="4">
    <location>
        <position position="272"/>
    </location>
</feature>
<protein>
    <recommendedName>
        <fullName evidence="4">Alanine racemase</fullName>
        <ecNumber evidence="4">5.1.1.1</ecNumber>
    </recommendedName>
</protein>
<dbReference type="PANTHER" id="PTHR30511:SF0">
    <property type="entry name" value="ALANINE RACEMASE, CATABOLIC-RELATED"/>
    <property type="match status" value="1"/>
</dbReference>
<evidence type="ECO:0000256" key="4">
    <source>
        <dbReference type="HAMAP-Rule" id="MF_01201"/>
    </source>
</evidence>
<gene>
    <name evidence="8" type="primary">alr</name>
    <name evidence="8" type="ORF">COT24_05180</name>
</gene>
<dbReference type="SUPFAM" id="SSF50621">
    <property type="entry name" value="Alanine racemase C-terminal domain-like"/>
    <property type="match status" value="1"/>
</dbReference>